<dbReference type="EMBL" id="JH767137">
    <property type="protein sequence ID" value="EQC40241.1"/>
    <property type="molecule type" value="Genomic_DNA"/>
</dbReference>
<dbReference type="RefSeq" id="XP_008606715.1">
    <property type="nucleotide sequence ID" value="XM_008608493.1"/>
</dbReference>
<name>T0QZV5_SAPDV</name>
<keyword evidence="2" id="KW-1185">Reference proteome</keyword>
<reference evidence="1 2" key="1">
    <citation type="submission" date="2012-04" db="EMBL/GenBank/DDBJ databases">
        <title>The Genome Sequence of Saprolegnia declina VS20.</title>
        <authorList>
            <consortium name="The Broad Institute Genome Sequencing Platform"/>
            <person name="Russ C."/>
            <person name="Nusbaum C."/>
            <person name="Tyler B."/>
            <person name="van West P."/>
            <person name="Dieguez-Uribeondo J."/>
            <person name="de Bruijn I."/>
            <person name="Tripathy S."/>
            <person name="Jiang R."/>
            <person name="Young S.K."/>
            <person name="Zeng Q."/>
            <person name="Gargeya S."/>
            <person name="Fitzgerald M."/>
            <person name="Haas B."/>
            <person name="Abouelleil A."/>
            <person name="Alvarado L."/>
            <person name="Arachchi H.M."/>
            <person name="Berlin A."/>
            <person name="Chapman S.B."/>
            <person name="Goldberg J."/>
            <person name="Griggs A."/>
            <person name="Gujja S."/>
            <person name="Hansen M."/>
            <person name="Howarth C."/>
            <person name="Imamovic A."/>
            <person name="Larimer J."/>
            <person name="McCowen C."/>
            <person name="Montmayeur A."/>
            <person name="Murphy C."/>
            <person name="Neiman D."/>
            <person name="Pearson M."/>
            <person name="Priest M."/>
            <person name="Roberts A."/>
            <person name="Saif S."/>
            <person name="Shea T."/>
            <person name="Sisk P."/>
            <person name="Sykes S."/>
            <person name="Wortman J."/>
            <person name="Nusbaum C."/>
            <person name="Birren B."/>
        </authorList>
    </citation>
    <scope>NUCLEOTIDE SEQUENCE [LARGE SCALE GENOMIC DNA]</scope>
    <source>
        <strain evidence="1 2">VS20</strain>
    </source>
</reference>
<dbReference type="OrthoDB" id="75437at2759"/>
<evidence type="ECO:0000313" key="1">
    <source>
        <dbReference type="EMBL" id="EQC40241.1"/>
    </source>
</evidence>
<dbReference type="InParanoid" id="T0QZV5"/>
<dbReference type="GeneID" id="19943616"/>
<evidence type="ECO:0000313" key="2">
    <source>
        <dbReference type="Proteomes" id="UP000030762"/>
    </source>
</evidence>
<organism evidence="1 2">
    <name type="scientific">Saprolegnia diclina (strain VS20)</name>
    <dbReference type="NCBI Taxonomy" id="1156394"/>
    <lineage>
        <taxon>Eukaryota</taxon>
        <taxon>Sar</taxon>
        <taxon>Stramenopiles</taxon>
        <taxon>Oomycota</taxon>
        <taxon>Saprolegniomycetes</taxon>
        <taxon>Saprolegniales</taxon>
        <taxon>Saprolegniaceae</taxon>
        <taxon>Saprolegnia</taxon>
    </lineage>
</organism>
<dbReference type="VEuPathDB" id="FungiDB:SDRG_02889"/>
<sequence>MGFFTSCFRESSAIMPTSLMRDCVCRGTSSSKRLLRSTSALFKFRDGSSDEVDLNIKAQIRHRFVEWPAARTNVTVVGGRRVPFTPEDLYHAKMELHQRSVLCAVPEDDHVRCEYCEEPIQFTKAAAVVWIALTQVQRPLPLDDERCMA</sequence>
<accession>T0QZV5</accession>
<dbReference type="OMA" id="WIALTQV"/>
<proteinExistence type="predicted"/>
<gene>
    <name evidence="1" type="ORF">SDRG_02889</name>
</gene>
<dbReference type="AlphaFoldDB" id="T0QZV5"/>
<dbReference type="Proteomes" id="UP000030762">
    <property type="component" value="Unassembled WGS sequence"/>
</dbReference>
<protein>
    <submittedName>
        <fullName evidence="1">Uncharacterized protein</fullName>
    </submittedName>
</protein>